<dbReference type="PANTHER" id="PTHR31234">
    <property type="entry name" value="LATE EMBRYOGENESIS ABUNDANT (LEA) HYDROXYPROLINE-RICH GLYCOPROTEIN FAMILY"/>
    <property type="match status" value="1"/>
</dbReference>
<organism evidence="6">
    <name type="scientific">Araucaria cunninghamii</name>
    <name type="common">Hoop pine</name>
    <name type="synonym">Moreton Bay pine</name>
    <dbReference type="NCBI Taxonomy" id="56994"/>
    <lineage>
        <taxon>Eukaryota</taxon>
        <taxon>Viridiplantae</taxon>
        <taxon>Streptophyta</taxon>
        <taxon>Embryophyta</taxon>
        <taxon>Tracheophyta</taxon>
        <taxon>Spermatophyta</taxon>
        <taxon>Pinopsida</taxon>
        <taxon>Pinidae</taxon>
        <taxon>Conifers II</taxon>
        <taxon>Araucariales</taxon>
        <taxon>Araucariaceae</taxon>
        <taxon>Araucaria</taxon>
    </lineage>
</organism>
<dbReference type="GO" id="GO:0009269">
    <property type="term" value="P:response to desiccation"/>
    <property type="evidence" value="ECO:0007669"/>
    <property type="project" value="InterPro"/>
</dbReference>
<dbReference type="Pfam" id="PF03168">
    <property type="entry name" value="LEA_2"/>
    <property type="match status" value="1"/>
</dbReference>
<keyword evidence="2" id="KW-0812">Transmembrane</keyword>
<evidence type="ECO:0000259" key="5">
    <source>
        <dbReference type="SMART" id="SM00769"/>
    </source>
</evidence>
<dbReference type="SMART" id="SM00769">
    <property type="entry name" value="WHy"/>
    <property type="match status" value="1"/>
</dbReference>
<evidence type="ECO:0000313" key="6">
    <source>
        <dbReference type="EMBL" id="JAG96280.1"/>
    </source>
</evidence>
<comment type="subcellular location">
    <subcellularLocation>
        <location evidence="1">Membrane</location>
        <topology evidence="1">Single-pass membrane protein</topology>
    </subcellularLocation>
</comment>
<reference evidence="6" key="1">
    <citation type="submission" date="2015-03" db="EMBL/GenBank/DDBJ databases">
        <title>A transcriptome of Araucaria cunninghamii, an australian fine timber species.</title>
        <authorList>
            <person name="Jing Yi C.J.Y."/>
            <person name="Yin San L.Y.S."/>
            <person name="Abdul Karim S.S."/>
            <person name="Wan Azmi N.N."/>
            <person name="Hercus R.R."/>
            <person name="Croft L.L."/>
        </authorList>
    </citation>
    <scope>NUCLEOTIDE SEQUENCE</scope>
    <source>
        <strain evidence="6">MI0301</strain>
        <tissue evidence="6">Leaf</tissue>
    </source>
</reference>
<evidence type="ECO:0000256" key="2">
    <source>
        <dbReference type="ARBA" id="ARBA00022692"/>
    </source>
</evidence>
<evidence type="ECO:0000256" key="3">
    <source>
        <dbReference type="ARBA" id="ARBA00022989"/>
    </source>
</evidence>
<dbReference type="Gene3D" id="2.60.40.1820">
    <property type="match status" value="1"/>
</dbReference>
<dbReference type="AlphaFoldDB" id="A0A0D6R2Z7"/>
<feature type="domain" description="Water stress and hypersensitive response" evidence="5">
    <location>
        <begin position="43"/>
        <end position="163"/>
    </location>
</feature>
<dbReference type="InterPro" id="IPR044839">
    <property type="entry name" value="NDR1-like"/>
</dbReference>
<dbReference type="SUPFAM" id="SSF117070">
    <property type="entry name" value="LEA14-like"/>
    <property type="match status" value="1"/>
</dbReference>
<dbReference type="InterPro" id="IPR013990">
    <property type="entry name" value="WHy-dom"/>
</dbReference>
<keyword evidence="3" id="KW-1133">Transmembrane helix</keyword>
<sequence>MSVGKLALGLAVGGAGALLFRIRPREPVFEVICINLKGLKLRVSTESLLPLAVIDLEVIISIKVTNPNVAPIEYKSTVMDIYYRGSLLGQAQVPAGSQGANSSEILEVPAKMDGLEATQHLKDLAKDVAKREMTIRAVVTIEGSAWMWKWGHRFAVRVDSEIKVDPILLDVIEQENKVHLEL</sequence>
<evidence type="ECO:0000256" key="4">
    <source>
        <dbReference type="ARBA" id="ARBA00023136"/>
    </source>
</evidence>
<dbReference type="EMBL" id="GCKF01037980">
    <property type="protein sequence ID" value="JAG96280.1"/>
    <property type="molecule type" value="Transcribed_RNA"/>
</dbReference>
<dbReference type="PANTHER" id="PTHR31234:SF2">
    <property type="entry name" value="OS05G0199100 PROTEIN"/>
    <property type="match status" value="1"/>
</dbReference>
<protein>
    <recommendedName>
        <fullName evidence="5">Water stress and hypersensitive response domain-containing protein</fullName>
    </recommendedName>
</protein>
<dbReference type="GO" id="GO:0098542">
    <property type="term" value="P:defense response to other organism"/>
    <property type="evidence" value="ECO:0007669"/>
    <property type="project" value="InterPro"/>
</dbReference>
<dbReference type="GO" id="GO:0016020">
    <property type="term" value="C:membrane"/>
    <property type="evidence" value="ECO:0007669"/>
    <property type="project" value="UniProtKB-SubCell"/>
</dbReference>
<evidence type="ECO:0000256" key="1">
    <source>
        <dbReference type="ARBA" id="ARBA00004167"/>
    </source>
</evidence>
<proteinExistence type="predicted"/>
<keyword evidence="4" id="KW-0472">Membrane</keyword>
<name>A0A0D6R2Z7_ARACU</name>
<dbReference type="InterPro" id="IPR004864">
    <property type="entry name" value="LEA_2"/>
</dbReference>
<accession>A0A0D6R2Z7</accession>